<dbReference type="PANTHER" id="PTHR43861:SF3">
    <property type="entry name" value="PUTATIVE (AFU_ORTHOLOGUE AFUA_2G14390)-RELATED"/>
    <property type="match status" value="1"/>
</dbReference>
<keyword evidence="3" id="KW-1133">Transmembrane helix</keyword>
<evidence type="ECO:0000256" key="1">
    <source>
        <dbReference type="ARBA" id="ARBA00022679"/>
    </source>
</evidence>
<proteinExistence type="predicted"/>
<evidence type="ECO:0000313" key="4">
    <source>
        <dbReference type="EMBL" id="ASV73436.1"/>
    </source>
</evidence>
<reference evidence="4 5" key="1">
    <citation type="journal article" name="Front. Microbiol.">
        <title>Sugar Metabolism of the First Thermophilic Planctomycete Thermogutta terrifontis: Comparative Genomic and Transcriptomic Approaches.</title>
        <authorList>
            <person name="Elcheninov A.G."/>
            <person name="Menzel P."/>
            <person name="Gudbergsdottir S.R."/>
            <person name="Slesarev A.I."/>
            <person name="Kadnikov V.V."/>
            <person name="Krogh A."/>
            <person name="Bonch-Osmolovskaya E.A."/>
            <person name="Peng X."/>
            <person name="Kublanov I.V."/>
        </authorList>
    </citation>
    <scope>NUCLEOTIDE SEQUENCE [LARGE SCALE GENOMIC DNA]</scope>
    <source>
        <strain evidence="4 5">R1</strain>
    </source>
</reference>
<accession>A0A286RBV3</accession>
<sequence>MKTLRKIYAWFEYPHRFLAVRDVLSRPGATVLDIGCGNHSPSLTKRYFPSCRYEGVDCQTWNRDAADEAAMDRFFPLDLDQPSVLTAIPDAAYDVIFCSHVLEHLRQPVKVFQDLLPKLRPGGLLYVEVPSARSLRFPPARNGWFGIRGCLNFWDDPTHRSLVSLPQLMEIAQGHRLTIRQAGRRFLWRRVLFLPCYMLAGIVLRGYIPASVVWDAVGFAEYFVAQAPPSAIALPAPHFDTAAVHAENKLPRETSENLASSAGHQPESPRNLFPA</sequence>
<keyword evidence="3" id="KW-0812">Transmembrane</keyword>
<protein>
    <submittedName>
        <fullName evidence="4">Uncharacterized protein</fullName>
    </submittedName>
</protein>
<feature type="transmembrane region" description="Helical" evidence="3">
    <location>
        <begin position="186"/>
        <end position="208"/>
    </location>
</feature>
<dbReference type="Pfam" id="PF13489">
    <property type="entry name" value="Methyltransf_23"/>
    <property type="match status" value="1"/>
</dbReference>
<name>A0A286RBV3_9BACT</name>
<gene>
    <name evidence="4" type="ORF">THTE_0834</name>
</gene>
<dbReference type="PANTHER" id="PTHR43861">
    <property type="entry name" value="TRANS-ACONITATE 2-METHYLTRANSFERASE-RELATED"/>
    <property type="match status" value="1"/>
</dbReference>
<dbReference type="InterPro" id="IPR029063">
    <property type="entry name" value="SAM-dependent_MTases_sf"/>
</dbReference>
<keyword evidence="1" id="KW-0808">Transferase</keyword>
<dbReference type="Gene3D" id="3.40.50.150">
    <property type="entry name" value="Vaccinia Virus protein VP39"/>
    <property type="match status" value="1"/>
</dbReference>
<dbReference type="AlphaFoldDB" id="A0A286RBV3"/>
<dbReference type="KEGG" id="ttf:THTE_0834"/>
<dbReference type="SUPFAM" id="SSF53335">
    <property type="entry name" value="S-adenosyl-L-methionine-dependent methyltransferases"/>
    <property type="match status" value="1"/>
</dbReference>
<keyword evidence="3" id="KW-0472">Membrane</keyword>
<evidence type="ECO:0000256" key="3">
    <source>
        <dbReference type="SAM" id="Phobius"/>
    </source>
</evidence>
<keyword evidence="5" id="KW-1185">Reference proteome</keyword>
<dbReference type="GO" id="GO:0016740">
    <property type="term" value="F:transferase activity"/>
    <property type="evidence" value="ECO:0007669"/>
    <property type="project" value="UniProtKB-KW"/>
</dbReference>
<dbReference type="CDD" id="cd02440">
    <property type="entry name" value="AdoMet_MTases"/>
    <property type="match status" value="1"/>
</dbReference>
<dbReference type="EMBL" id="CP018477">
    <property type="protein sequence ID" value="ASV73436.1"/>
    <property type="molecule type" value="Genomic_DNA"/>
</dbReference>
<organism evidence="4 5">
    <name type="scientific">Thermogutta terrifontis</name>
    <dbReference type="NCBI Taxonomy" id="1331910"/>
    <lineage>
        <taxon>Bacteria</taxon>
        <taxon>Pseudomonadati</taxon>
        <taxon>Planctomycetota</taxon>
        <taxon>Planctomycetia</taxon>
        <taxon>Pirellulales</taxon>
        <taxon>Thermoguttaceae</taxon>
        <taxon>Thermogutta</taxon>
    </lineage>
</organism>
<dbReference type="Proteomes" id="UP000215086">
    <property type="component" value="Chromosome"/>
</dbReference>
<evidence type="ECO:0000256" key="2">
    <source>
        <dbReference type="SAM" id="MobiDB-lite"/>
    </source>
</evidence>
<evidence type="ECO:0000313" key="5">
    <source>
        <dbReference type="Proteomes" id="UP000215086"/>
    </source>
</evidence>
<feature type="region of interest" description="Disordered" evidence="2">
    <location>
        <begin position="252"/>
        <end position="275"/>
    </location>
</feature>